<proteinExistence type="predicted"/>
<gene>
    <name evidence="2" type="ORF">OM076_16795</name>
</gene>
<dbReference type="SUPFAM" id="SSF53756">
    <property type="entry name" value="UDP-Glycosyltransferase/glycogen phosphorylase"/>
    <property type="match status" value="1"/>
</dbReference>
<dbReference type="EMBL" id="JAPDOD010000015">
    <property type="protein sequence ID" value="MDA0161935.1"/>
    <property type="molecule type" value="Genomic_DNA"/>
</dbReference>
<sequence length="349" mass="39161">MKPLPKTMFVGYGPDMISYYRCFLPAVALGADYAAWVSDIKVSALRLVTGFDATPPQLDDLFDYEVVVVQQARGKVWLKLIRELQDAGVTVLYEIDDYVQSARKIKSHEMSETLDAEFVRQMELSMHVADGIICSTDYLARRYRAHNPRTWTCPNGIDLPRYSHPRIEREGVTIGWSGGVGHKASLARWEPALRSVLRSRPEARFMSAGHLAALEYIEEFGAERAIPVLPAKLEVYPATLSLFDMAIAPSAENNLFRGKSDLRWLEASAAGVPLIADPEVYPEIEDRVTGMHARTPAEAEAALLELVDDRELRERIGAQARAYVTEHRRVQVTAEAWRDVLMEFAPVTA</sequence>
<comment type="caution">
    <text evidence="2">The sequence shown here is derived from an EMBL/GenBank/DDBJ whole genome shotgun (WGS) entry which is preliminary data.</text>
</comment>
<dbReference type="InterPro" id="IPR055259">
    <property type="entry name" value="YkvP/CgeB_Glyco_trans-like"/>
</dbReference>
<protein>
    <submittedName>
        <fullName evidence="2">Glycosyltransferase</fullName>
        <ecNumber evidence="2">2.4.-.-</ecNumber>
    </submittedName>
</protein>
<dbReference type="Gene3D" id="3.40.50.2000">
    <property type="entry name" value="Glycogen Phosphorylase B"/>
    <property type="match status" value="2"/>
</dbReference>
<evidence type="ECO:0000259" key="1">
    <source>
        <dbReference type="Pfam" id="PF13524"/>
    </source>
</evidence>
<dbReference type="Proteomes" id="UP001149140">
    <property type="component" value="Unassembled WGS sequence"/>
</dbReference>
<dbReference type="RefSeq" id="WP_270041168.1">
    <property type="nucleotide sequence ID" value="NZ_JAPDOD010000015.1"/>
</dbReference>
<dbReference type="GO" id="GO:0016757">
    <property type="term" value="F:glycosyltransferase activity"/>
    <property type="evidence" value="ECO:0007669"/>
    <property type="project" value="UniProtKB-KW"/>
</dbReference>
<dbReference type="PANTHER" id="PTHR12526">
    <property type="entry name" value="GLYCOSYLTRANSFERASE"/>
    <property type="match status" value="1"/>
</dbReference>
<dbReference type="Pfam" id="PF13524">
    <property type="entry name" value="Glyco_trans_1_2"/>
    <property type="match status" value="1"/>
</dbReference>
<dbReference type="EC" id="2.4.-.-" evidence="2"/>
<name>A0A9X3MSU9_9ACTN</name>
<accession>A0A9X3MSU9</accession>
<evidence type="ECO:0000313" key="3">
    <source>
        <dbReference type="Proteomes" id="UP001149140"/>
    </source>
</evidence>
<evidence type="ECO:0000313" key="2">
    <source>
        <dbReference type="EMBL" id="MDA0161935.1"/>
    </source>
</evidence>
<organism evidence="2 3">
    <name type="scientific">Solirubrobacter ginsenosidimutans</name>
    <dbReference type="NCBI Taxonomy" id="490573"/>
    <lineage>
        <taxon>Bacteria</taxon>
        <taxon>Bacillati</taxon>
        <taxon>Actinomycetota</taxon>
        <taxon>Thermoleophilia</taxon>
        <taxon>Solirubrobacterales</taxon>
        <taxon>Solirubrobacteraceae</taxon>
        <taxon>Solirubrobacter</taxon>
    </lineage>
</organism>
<feature type="domain" description="Spore protein YkvP/CgeB glycosyl transferase-like" evidence="1">
    <location>
        <begin position="198"/>
        <end position="334"/>
    </location>
</feature>
<reference evidence="2" key="1">
    <citation type="submission" date="2022-10" db="EMBL/GenBank/DDBJ databases">
        <title>The WGS of Solirubrobacter ginsenosidimutans DSM 21036.</title>
        <authorList>
            <person name="Jiang Z."/>
        </authorList>
    </citation>
    <scope>NUCLEOTIDE SEQUENCE</scope>
    <source>
        <strain evidence="2">DSM 21036</strain>
    </source>
</reference>
<keyword evidence="2" id="KW-0328">Glycosyltransferase</keyword>
<keyword evidence="2" id="KW-0808">Transferase</keyword>
<dbReference type="AlphaFoldDB" id="A0A9X3MSU9"/>
<keyword evidence="3" id="KW-1185">Reference proteome</keyword>